<proteinExistence type="predicted"/>
<dbReference type="Pfam" id="PF23626">
    <property type="entry name" value="CCD_aECM"/>
    <property type="match status" value="1"/>
</dbReference>
<evidence type="ECO:0000313" key="4">
    <source>
        <dbReference type="Proteomes" id="UP001303046"/>
    </source>
</evidence>
<dbReference type="PANTHER" id="PTHR37435">
    <property type="entry name" value="PROTEIN CBG14344"/>
    <property type="match status" value="1"/>
</dbReference>
<dbReference type="InterPro" id="IPR055352">
    <property type="entry name" value="CCD_aECM"/>
</dbReference>
<reference evidence="3 4" key="1">
    <citation type="submission" date="2023-08" db="EMBL/GenBank/DDBJ databases">
        <title>A Necator americanus chromosomal reference genome.</title>
        <authorList>
            <person name="Ilik V."/>
            <person name="Petrzelkova K.J."/>
            <person name="Pardy F."/>
            <person name="Fuh T."/>
            <person name="Niatou-Singa F.S."/>
            <person name="Gouil Q."/>
            <person name="Baker L."/>
            <person name="Ritchie M.E."/>
            <person name="Jex A.R."/>
            <person name="Gazzola D."/>
            <person name="Li H."/>
            <person name="Toshio Fujiwara R."/>
            <person name="Zhan B."/>
            <person name="Aroian R.V."/>
            <person name="Pafco B."/>
            <person name="Schwarz E.M."/>
        </authorList>
    </citation>
    <scope>NUCLEOTIDE SEQUENCE [LARGE SCALE GENOMIC DNA]</scope>
    <source>
        <strain evidence="3 4">Aroian</strain>
        <tissue evidence="3">Whole animal</tissue>
    </source>
</reference>
<dbReference type="PANTHER" id="PTHR37435:SF5">
    <property type="entry name" value="SECRETED PROTEIN"/>
    <property type="match status" value="1"/>
</dbReference>
<dbReference type="EMBL" id="JAVFWL010000004">
    <property type="protein sequence ID" value="KAK6752791.1"/>
    <property type="molecule type" value="Genomic_DNA"/>
</dbReference>
<keyword evidence="1" id="KW-0732">Signal</keyword>
<comment type="caution">
    <text evidence="3">The sequence shown here is derived from an EMBL/GenBank/DDBJ whole genome shotgun (WGS) entry which is preliminary data.</text>
</comment>
<protein>
    <recommendedName>
        <fullName evidence="2">aECM cysteine-cradle domain-containing protein</fullName>
    </recommendedName>
</protein>
<feature type="signal peptide" evidence="1">
    <location>
        <begin position="1"/>
        <end position="16"/>
    </location>
</feature>
<sequence length="169" mass="19183">MRLLALILACSTLGYAFKPKNPMKTKKYKCIEVDDDMEIQIVPKKPSFEPMESPDEEMRLIGSASIARPPMEEEFSLPVAHKVPVKQHVPKIVPGPRNNQDVPRDKQGRPLILSPSHCQQVKNYANQYGVTDVLSWVERNCTFAKMFLPTATCEDINTLVASCYKMKYL</sequence>
<dbReference type="Proteomes" id="UP001303046">
    <property type="component" value="Unassembled WGS sequence"/>
</dbReference>
<feature type="chain" id="PRO_5045948017" description="aECM cysteine-cradle domain-containing protein" evidence="1">
    <location>
        <begin position="17"/>
        <end position="169"/>
    </location>
</feature>
<evidence type="ECO:0000256" key="1">
    <source>
        <dbReference type="SAM" id="SignalP"/>
    </source>
</evidence>
<gene>
    <name evidence="3" type="primary">Necator_chrIV.g17209</name>
    <name evidence="3" type="ORF">RB195_003911</name>
</gene>
<accession>A0ABR1DS85</accession>
<organism evidence="3 4">
    <name type="scientific">Necator americanus</name>
    <name type="common">Human hookworm</name>
    <dbReference type="NCBI Taxonomy" id="51031"/>
    <lineage>
        <taxon>Eukaryota</taxon>
        <taxon>Metazoa</taxon>
        <taxon>Ecdysozoa</taxon>
        <taxon>Nematoda</taxon>
        <taxon>Chromadorea</taxon>
        <taxon>Rhabditida</taxon>
        <taxon>Rhabditina</taxon>
        <taxon>Rhabditomorpha</taxon>
        <taxon>Strongyloidea</taxon>
        <taxon>Ancylostomatidae</taxon>
        <taxon>Bunostominae</taxon>
        <taxon>Necator</taxon>
    </lineage>
</organism>
<name>A0ABR1DS85_NECAM</name>
<evidence type="ECO:0000259" key="2">
    <source>
        <dbReference type="Pfam" id="PF23626"/>
    </source>
</evidence>
<keyword evidence="4" id="KW-1185">Reference proteome</keyword>
<evidence type="ECO:0000313" key="3">
    <source>
        <dbReference type="EMBL" id="KAK6752791.1"/>
    </source>
</evidence>
<feature type="domain" description="aECM cysteine-cradle" evidence="2">
    <location>
        <begin position="115"/>
        <end position="166"/>
    </location>
</feature>